<dbReference type="Pfam" id="PF25351">
    <property type="entry name" value="PH_BUD3_C"/>
    <property type="match status" value="1"/>
</dbReference>
<feature type="domain" description="Bud3 C-terminal PH" evidence="1">
    <location>
        <begin position="16"/>
        <end position="191"/>
    </location>
</feature>
<comment type="caution">
    <text evidence="2">The sequence shown here is derived from an EMBL/GenBank/DDBJ whole genome shotgun (WGS) entry which is preliminary data.</text>
</comment>
<keyword evidence="3" id="KW-1185">Reference proteome</keyword>
<name>A0A1U7LIV2_NEOID</name>
<dbReference type="AlphaFoldDB" id="A0A1U7LIV2"/>
<dbReference type="EMBL" id="LXFE01003114">
    <property type="protein sequence ID" value="OLL22523.1"/>
    <property type="molecule type" value="Genomic_DNA"/>
</dbReference>
<dbReference type="STRING" id="1198029.A0A1U7LIV2"/>
<accession>A0A1U7LIV2</accession>
<proteinExistence type="predicted"/>
<organism evidence="2 3">
    <name type="scientific">Neolecta irregularis (strain DAH-3)</name>
    <dbReference type="NCBI Taxonomy" id="1198029"/>
    <lineage>
        <taxon>Eukaryota</taxon>
        <taxon>Fungi</taxon>
        <taxon>Dikarya</taxon>
        <taxon>Ascomycota</taxon>
        <taxon>Taphrinomycotina</taxon>
        <taxon>Neolectales</taxon>
        <taxon>Neolectaceae</taxon>
        <taxon>Neolecta</taxon>
    </lineage>
</organism>
<evidence type="ECO:0000259" key="1">
    <source>
        <dbReference type="Pfam" id="PF25351"/>
    </source>
</evidence>
<protein>
    <recommendedName>
        <fullName evidence="1">Bud3 C-terminal PH domain-containing protein</fullName>
    </recommendedName>
</protein>
<reference evidence="2 3" key="1">
    <citation type="submission" date="2016-04" db="EMBL/GenBank/DDBJ databases">
        <title>Evolutionary innovation and constraint leading to complex multicellularity in the Ascomycota.</title>
        <authorList>
            <person name="Cisse O."/>
            <person name="Nguyen A."/>
            <person name="Hewitt D.A."/>
            <person name="Jedd G."/>
            <person name="Stajich J.E."/>
        </authorList>
    </citation>
    <scope>NUCLEOTIDE SEQUENCE [LARGE SCALE GENOMIC DNA]</scope>
    <source>
        <strain evidence="2 3">DAH-3</strain>
    </source>
</reference>
<dbReference type="InterPro" id="IPR057454">
    <property type="entry name" value="Bud3_C"/>
</dbReference>
<dbReference type="Proteomes" id="UP000186594">
    <property type="component" value="Unassembled WGS sequence"/>
</dbReference>
<gene>
    <name evidence="2" type="ORF">NEOLI_004758</name>
</gene>
<evidence type="ECO:0000313" key="2">
    <source>
        <dbReference type="EMBL" id="OLL22523.1"/>
    </source>
</evidence>
<evidence type="ECO:0000313" key="3">
    <source>
        <dbReference type="Proteomes" id="UP000186594"/>
    </source>
</evidence>
<sequence length="225" mass="25419">MERKDAEKVSSTFFALKNKIAGFPDSMISANRRLVNAVNAQCLLSPDFLRAESLPVTLVIFTDCIAILQRVGETVSGAAEILQCRFLLKPQGSRKTEKSNNLATSTSNKKDLIFRGWIKWEQAYFEYGHQQDSLWIRLSSEVVNSVVDHDNRWTRKPERKFIISGETNIDVEGFMQAITSAKLQCKTGKAETLTLNNHSLSAKFAVYRGTEQYKSEDVKVRQSCS</sequence>